<dbReference type="EMBL" id="BART01008243">
    <property type="protein sequence ID" value="GAG70795.1"/>
    <property type="molecule type" value="Genomic_DNA"/>
</dbReference>
<dbReference type="AlphaFoldDB" id="X0ZM44"/>
<comment type="caution">
    <text evidence="1">The sequence shown here is derived from an EMBL/GenBank/DDBJ whole genome shotgun (WGS) entry which is preliminary data.</text>
</comment>
<organism evidence="1">
    <name type="scientific">marine sediment metagenome</name>
    <dbReference type="NCBI Taxonomy" id="412755"/>
    <lineage>
        <taxon>unclassified sequences</taxon>
        <taxon>metagenomes</taxon>
        <taxon>ecological metagenomes</taxon>
    </lineage>
</organism>
<proteinExistence type="predicted"/>
<gene>
    <name evidence="1" type="ORF">S01H4_18572</name>
</gene>
<name>X0ZM44_9ZZZZ</name>
<sequence length="109" mass="12243">MNKRGVINPVYGVTDAAFFGKIRSALRLMWRHSQPYKDALKRAKVPFMGVGRRKFSIKCEDCGEEYALQERIVTGKTKAGKDKDALAYNIDHKIDAGSLKTFKDLSGFA</sequence>
<protein>
    <submittedName>
        <fullName evidence="1">Uncharacterized protein</fullName>
    </submittedName>
</protein>
<accession>X0ZM44</accession>
<feature type="non-terminal residue" evidence="1">
    <location>
        <position position="109"/>
    </location>
</feature>
<reference evidence="1" key="1">
    <citation type="journal article" date="2014" name="Front. Microbiol.">
        <title>High frequency of phylogenetically diverse reductive dehalogenase-homologous genes in deep subseafloor sedimentary metagenomes.</title>
        <authorList>
            <person name="Kawai M."/>
            <person name="Futagami T."/>
            <person name="Toyoda A."/>
            <person name="Takaki Y."/>
            <person name="Nishi S."/>
            <person name="Hori S."/>
            <person name="Arai W."/>
            <person name="Tsubouchi T."/>
            <person name="Morono Y."/>
            <person name="Uchiyama I."/>
            <person name="Ito T."/>
            <person name="Fujiyama A."/>
            <person name="Inagaki F."/>
            <person name="Takami H."/>
        </authorList>
    </citation>
    <scope>NUCLEOTIDE SEQUENCE</scope>
    <source>
        <strain evidence="1">Expedition CK06-06</strain>
    </source>
</reference>
<evidence type="ECO:0000313" key="1">
    <source>
        <dbReference type="EMBL" id="GAG70795.1"/>
    </source>
</evidence>